<feature type="signal peptide" evidence="2">
    <location>
        <begin position="1"/>
        <end position="23"/>
    </location>
</feature>
<reference evidence="3 4" key="1">
    <citation type="submission" date="2015-07" db="EMBL/GenBank/DDBJ databases">
        <title>Genome sequencing of Kibdelosporangium phytohabitans.</title>
        <authorList>
            <person name="Qin S."/>
            <person name="Xing K."/>
        </authorList>
    </citation>
    <scope>NUCLEOTIDE SEQUENCE [LARGE SCALE GENOMIC DNA]</scope>
    <source>
        <strain evidence="3 4">KLBMP1111</strain>
    </source>
</reference>
<feature type="compositionally biased region" description="Low complexity" evidence="1">
    <location>
        <begin position="22"/>
        <end position="36"/>
    </location>
</feature>
<evidence type="ECO:0000313" key="3">
    <source>
        <dbReference type="EMBL" id="ALG09573.1"/>
    </source>
</evidence>
<keyword evidence="2" id="KW-0732">Signal</keyword>
<evidence type="ECO:0000256" key="1">
    <source>
        <dbReference type="SAM" id="MobiDB-lite"/>
    </source>
</evidence>
<evidence type="ECO:0000313" key="4">
    <source>
        <dbReference type="Proteomes" id="UP000063699"/>
    </source>
</evidence>
<name>A0A0N9I449_9PSEU</name>
<sequence>MLIATTAMGALLAACGSGGTASAPAPATAQAGPNANRVAATSGDPAPDTLKPVWFPDAELDADDQVGQGDRVVIEETTLPVPGHLAVYDQTGLRWDRYQCSRVNTGTWPYRSIPPWARAATRCTPC</sequence>
<dbReference type="AlphaFoldDB" id="A0A0N9I449"/>
<protein>
    <recommendedName>
        <fullName evidence="5">NlpC/P60 domain-containing protein</fullName>
    </recommendedName>
</protein>
<feature type="region of interest" description="Disordered" evidence="1">
    <location>
        <begin position="22"/>
        <end position="47"/>
    </location>
</feature>
<proteinExistence type="predicted"/>
<keyword evidence="4" id="KW-1185">Reference proteome</keyword>
<evidence type="ECO:0000256" key="2">
    <source>
        <dbReference type="SAM" id="SignalP"/>
    </source>
</evidence>
<dbReference type="KEGG" id="kphy:AOZ06_24105"/>
<gene>
    <name evidence="3" type="ORF">AOZ06_24105</name>
</gene>
<dbReference type="EMBL" id="CP012752">
    <property type="protein sequence ID" value="ALG09573.1"/>
    <property type="molecule type" value="Genomic_DNA"/>
</dbReference>
<organism evidence="3 4">
    <name type="scientific">Kibdelosporangium phytohabitans</name>
    <dbReference type="NCBI Taxonomy" id="860235"/>
    <lineage>
        <taxon>Bacteria</taxon>
        <taxon>Bacillati</taxon>
        <taxon>Actinomycetota</taxon>
        <taxon>Actinomycetes</taxon>
        <taxon>Pseudonocardiales</taxon>
        <taxon>Pseudonocardiaceae</taxon>
        <taxon>Kibdelosporangium</taxon>
    </lineage>
</organism>
<evidence type="ECO:0008006" key="5">
    <source>
        <dbReference type="Google" id="ProtNLM"/>
    </source>
</evidence>
<dbReference type="Proteomes" id="UP000063699">
    <property type="component" value="Chromosome"/>
</dbReference>
<accession>A0A0N9I449</accession>
<feature type="chain" id="PRO_5006035828" description="NlpC/P60 domain-containing protein" evidence="2">
    <location>
        <begin position="24"/>
        <end position="126"/>
    </location>
</feature>